<feature type="compositionally biased region" description="Acidic residues" evidence="1">
    <location>
        <begin position="250"/>
        <end position="259"/>
    </location>
</feature>
<protein>
    <submittedName>
        <fullName evidence="2">TetR family transcriptional regulator</fullName>
    </submittedName>
</protein>
<sequence>MESDMQAGGFPLSFSAERASETAMVGADNFDLALLKAAMDLAGREGWHRFSLVMAAQAAGLAVVEVRNRYPFKIQLLLTLNRMADDAALGEGNGGRTVRERLFERFMCRIDVFQAFREGVRAVMHGLPFDPPLAAGLGAATFDSMKWMADSAGLDCRGLGGAVRLQALLGSWTHTLRAWERDTTPDLTETMQALDGALDRAERLGLLKPLPEPESVSPPTDHETAPSGSGDRTEREDFNSGCVTETFVMETEEDDDDLPDYVPPPL</sequence>
<keyword evidence="3" id="KW-1185">Reference proteome</keyword>
<comment type="caution">
    <text evidence="2">The sequence shown here is derived from an EMBL/GenBank/DDBJ whole genome shotgun (WGS) entry which is preliminary data.</text>
</comment>
<name>A0A506UL39_9PROT</name>
<accession>A0A506UL39</accession>
<reference evidence="2 3" key="1">
    <citation type="submission" date="2019-03" db="EMBL/GenBank/DDBJ databases">
        <title>The complete genome sequence of Neokomagataea sp. Jb2 NBRC113641.</title>
        <authorList>
            <person name="Chua K.-O."/>
            <person name="Chan K.-G."/>
            <person name="See-Too W.-S."/>
        </authorList>
    </citation>
    <scope>NUCLEOTIDE SEQUENCE [LARGE SCALE GENOMIC DNA]</scope>
    <source>
        <strain evidence="2 3">Jb2</strain>
    </source>
</reference>
<gene>
    <name evidence="2" type="ORF">E3202_05630</name>
</gene>
<evidence type="ECO:0000313" key="2">
    <source>
        <dbReference type="EMBL" id="TPW34035.1"/>
    </source>
</evidence>
<dbReference type="RefSeq" id="WP_165599859.1">
    <property type="nucleotide sequence ID" value="NZ_SORY01000003.1"/>
</dbReference>
<dbReference type="EMBL" id="SORZ01000002">
    <property type="protein sequence ID" value="TPW34035.1"/>
    <property type="molecule type" value="Genomic_DNA"/>
</dbReference>
<dbReference type="Proteomes" id="UP000315037">
    <property type="component" value="Unassembled WGS sequence"/>
</dbReference>
<evidence type="ECO:0000313" key="3">
    <source>
        <dbReference type="Proteomes" id="UP000315037"/>
    </source>
</evidence>
<evidence type="ECO:0000256" key="1">
    <source>
        <dbReference type="SAM" id="MobiDB-lite"/>
    </source>
</evidence>
<dbReference type="Gene3D" id="1.10.357.10">
    <property type="entry name" value="Tetracycline Repressor, domain 2"/>
    <property type="match status" value="1"/>
</dbReference>
<dbReference type="AlphaFoldDB" id="A0A506UL39"/>
<feature type="region of interest" description="Disordered" evidence="1">
    <location>
        <begin position="209"/>
        <end position="266"/>
    </location>
</feature>
<organism evidence="2 3">
    <name type="scientific">Oecophyllibacter saccharovorans</name>
    <dbReference type="NCBI Taxonomy" id="2558360"/>
    <lineage>
        <taxon>Bacteria</taxon>
        <taxon>Pseudomonadati</taxon>
        <taxon>Pseudomonadota</taxon>
        <taxon>Alphaproteobacteria</taxon>
        <taxon>Acetobacterales</taxon>
        <taxon>Acetobacteraceae</taxon>
        <taxon>Oecophyllibacter</taxon>
    </lineage>
</organism>
<proteinExistence type="predicted"/>